<protein>
    <submittedName>
        <fullName evidence="2">Uncharacterized protein</fullName>
    </submittedName>
</protein>
<evidence type="ECO:0000313" key="2">
    <source>
        <dbReference type="EMBL" id="KFM28505.1"/>
    </source>
</evidence>
<evidence type="ECO:0000313" key="4">
    <source>
        <dbReference type="Proteomes" id="UP000028924"/>
    </source>
</evidence>
<dbReference type="EMBL" id="QOKY01000160">
    <property type="protein sequence ID" value="RMZ55566.1"/>
    <property type="molecule type" value="Genomic_DNA"/>
</dbReference>
<dbReference type="EMBL" id="KL662171">
    <property type="protein sequence ID" value="KFM28505.1"/>
    <property type="molecule type" value="Genomic_DNA"/>
</dbReference>
<gene>
    <name evidence="3" type="ORF">APUTEX25_000149</name>
    <name evidence="2" type="ORF">F751_5733</name>
</gene>
<reference evidence="5" key="2">
    <citation type="journal article" date="2018" name="Algal Res.">
        <title>Characterization of plant carbon substrate utilization by Auxenochlorella protothecoides.</title>
        <authorList>
            <person name="Vogler B.W."/>
            <person name="Starkenburg S.R."/>
            <person name="Sudasinghe N."/>
            <person name="Schambach J.Y."/>
            <person name="Rollin J.A."/>
            <person name="Pattathil S."/>
            <person name="Barry A.N."/>
        </authorList>
    </citation>
    <scope>NUCLEOTIDE SEQUENCE [LARGE SCALE GENOMIC DNA]</scope>
    <source>
        <strain evidence="5">UTEX 25</strain>
    </source>
</reference>
<accession>A0A087SS01</accession>
<keyword evidence="1" id="KW-0732">Signal</keyword>
<name>A0A087SS01_AUXPR</name>
<evidence type="ECO:0000256" key="1">
    <source>
        <dbReference type="SAM" id="SignalP"/>
    </source>
</evidence>
<reference evidence="3" key="4">
    <citation type="submission" date="2018-11" db="EMBL/GenBank/DDBJ databases">
        <title>Characterization of plant carbon substrate utilization by Auxenochlorella protothecoides.</title>
        <authorList>
            <person name="Vogler B.W."/>
            <person name="Starkenburg S.R."/>
            <person name="Sudasinghe N."/>
            <person name="Schambach J.Y."/>
            <person name="Rollin J.A."/>
            <person name="Pattathil S."/>
            <person name="Barry A.N."/>
        </authorList>
    </citation>
    <scope>NUCLEOTIDE SEQUENCE [LARGE SCALE GENOMIC DNA]</scope>
    <source>
        <strain evidence="3">UTEX 25</strain>
    </source>
</reference>
<evidence type="ECO:0000313" key="3">
    <source>
        <dbReference type="EMBL" id="RMZ55566.1"/>
    </source>
</evidence>
<dbReference type="GeneID" id="23617124"/>
<feature type="chain" id="PRO_5040562472" evidence="1">
    <location>
        <begin position="23"/>
        <end position="133"/>
    </location>
</feature>
<dbReference type="AlphaFoldDB" id="A0A087SS01"/>
<reference evidence="2 4" key="1">
    <citation type="journal article" date="2014" name="BMC Genomics">
        <title>Oil accumulation mechanisms of the oleaginous microalga Chlorella protothecoides revealed through its genome, transcriptomes, and proteomes.</title>
        <authorList>
            <person name="Gao C."/>
            <person name="Wang Y."/>
            <person name="Shen Y."/>
            <person name="Yan D."/>
            <person name="He X."/>
            <person name="Dai J."/>
            <person name="Wu Q."/>
        </authorList>
    </citation>
    <scope>NUCLEOTIDE SEQUENCE [LARGE SCALE GENOMIC DNA]</scope>
    <source>
        <strain evidence="2 4">0710</strain>
    </source>
</reference>
<organism evidence="2 4">
    <name type="scientific">Auxenochlorella protothecoides</name>
    <name type="common">Green microalga</name>
    <name type="synonym">Chlorella protothecoides</name>
    <dbReference type="NCBI Taxonomy" id="3075"/>
    <lineage>
        <taxon>Eukaryota</taxon>
        <taxon>Viridiplantae</taxon>
        <taxon>Chlorophyta</taxon>
        <taxon>core chlorophytes</taxon>
        <taxon>Trebouxiophyceae</taxon>
        <taxon>Chlorellales</taxon>
        <taxon>Chlorellaceae</taxon>
        <taxon>Auxenochlorella</taxon>
    </lineage>
</organism>
<dbReference type="RefSeq" id="XP_011401524.1">
    <property type="nucleotide sequence ID" value="XM_011403222.1"/>
</dbReference>
<proteinExistence type="predicted"/>
<feature type="signal peptide" evidence="1">
    <location>
        <begin position="1"/>
        <end position="22"/>
    </location>
</feature>
<dbReference type="KEGG" id="apro:F751_5733"/>
<evidence type="ECO:0000313" key="5">
    <source>
        <dbReference type="Proteomes" id="UP000279271"/>
    </source>
</evidence>
<reference evidence="3" key="3">
    <citation type="submission" date="2018-10" db="EMBL/GenBank/DDBJ databases">
        <authorList>
            <person name="Hovde B."/>
            <person name="Zhang X."/>
        </authorList>
    </citation>
    <scope>NUCLEOTIDE SEQUENCE [LARGE SCALE GENOMIC DNA]</scope>
    <source>
        <strain evidence="3">UTEX 25</strain>
    </source>
</reference>
<keyword evidence="4" id="KW-1185">Reference proteome</keyword>
<dbReference type="Proteomes" id="UP000279271">
    <property type="component" value="Unassembled WGS sequence"/>
</dbReference>
<dbReference type="Proteomes" id="UP000028924">
    <property type="component" value="Unassembled WGS sequence"/>
</dbReference>
<sequence>MRVAAPLLLLALVFCLPCDLDARELLDASPSPQPYLGIKCAYGSFGEIVTVDAAPTDLKSYIITATDAAGRDSLVKTLPQQLSGANYRLQRVMSLLPTFTADFTRLGLQQLCQNDKLRPHLSGIEADQPVSAI</sequence>